<keyword evidence="2" id="KW-1185">Reference proteome</keyword>
<evidence type="ECO:0000313" key="2">
    <source>
        <dbReference type="Proteomes" id="UP001203852"/>
    </source>
</evidence>
<organism evidence="1 2">
    <name type="scientific">Exophiala viscosa</name>
    <dbReference type="NCBI Taxonomy" id="2486360"/>
    <lineage>
        <taxon>Eukaryota</taxon>
        <taxon>Fungi</taxon>
        <taxon>Dikarya</taxon>
        <taxon>Ascomycota</taxon>
        <taxon>Pezizomycotina</taxon>
        <taxon>Eurotiomycetes</taxon>
        <taxon>Chaetothyriomycetidae</taxon>
        <taxon>Chaetothyriales</taxon>
        <taxon>Herpotrichiellaceae</taxon>
        <taxon>Exophiala</taxon>
    </lineage>
</organism>
<gene>
    <name evidence="1" type="ORF">EDD36DRAFT_218305</name>
</gene>
<proteinExistence type="predicted"/>
<dbReference type="AlphaFoldDB" id="A0AAN6E084"/>
<protein>
    <submittedName>
        <fullName evidence="1">Uncharacterized protein</fullName>
    </submittedName>
</protein>
<evidence type="ECO:0000313" key="1">
    <source>
        <dbReference type="EMBL" id="KAI1614150.1"/>
    </source>
</evidence>
<sequence>MQPLIPPNWTSFAVENLPYHGNLLSILWDVNGSAYTGFNHSPGLSIYANGALLYSQPSLSPFSTSLSISTNSSVAQLASAPRYANILSNPNSLVSPTSLPYADSTDTFYVLGNNLGPADSAYKANDGLVFYDNPPDNFYSNNQTYNPASWLNFTLSRARNFSSVTIAVYDDSLRNGALACPAGLYVYVSNTTTGQGLIASTNSPTQDSLIAQRTPWTTCLPYSRNTIAFNSTVIADTLSLYLVNAIHYAVGIVEVEIWVPATLGPRYEAEDGIIGFSSGGGSIGTNGTVVDGEVRLTGQGGDGGILEIADVRTQTLGGSSGIANLSIIGYGGPIILGLNYLHNQTVTMPATQGGNATIQMDFLAGGNVVTMYQSTDQAVWIDALVVS</sequence>
<reference evidence="1" key="1">
    <citation type="journal article" date="2022" name="bioRxiv">
        <title>Deciphering the potential niche of two novel black yeast fungi from a biological soil crust based on their genomes, phenotypes, and melanin regulation.</title>
        <authorList>
            <consortium name="DOE Joint Genome Institute"/>
            <person name="Carr E.C."/>
            <person name="Barton Q."/>
            <person name="Grambo S."/>
            <person name="Sullivan M."/>
            <person name="Renfro C.M."/>
            <person name="Kuo A."/>
            <person name="Pangilinan J."/>
            <person name="Lipzen A."/>
            <person name="Keymanesh K."/>
            <person name="Savage E."/>
            <person name="Barry K."/>
            <person name="Grigoriev I.V."/>
            <person name="Riekhof W.R."/>
            <person name="Harris S.S."/>
        </authorList>
    </citation>
    <scope>NUCLEOTIDE SEQUENCE</scope>
    <source>
        <strain evidence="1">JF 03-4F</strain>
    </source>
</reference>
<name>A0AAN6E084_9EURO</name>
<comment type="caution">
    <text evidence="1">The sequence shown here is derived from an EMBL/GenBank/DDBJ whole genome shotgun (WGS) entry which is preliminary data.</text>
</comment>
<dbReference type="Gene3D" id="2.60.120.260">
    <property type="entry name" value="Galactose-binding domain-like"/>
    <property type="match status" value="1"/>
</dbReference>
<dbReference type="EMBL" id="MU404353">
    <property type="protein sequence ID" value="KAI1614150.1"/>
    <property type="molecule type" value="Genomic_DNA"/>
</dbReference>
<accession>A0AAN6E084</accession>
<dbReference type="Proteomes" id="UP001203852">
    <property type="component" value="Unassembled WGS sequence"/>
</dbReference>